<evidence type="ECO:0000256" key="4">
    <source>
        <dbReference type="ARBA" id="ARBA00022598"/>
    </source>
</evidence>
<comment type="subcellular location">
    <subcellularLocation>
        <location evidence="1 10">Cytoplasm</location>
    </subcellularLocation>
</comment>
<dbReference type="InterPro" id="IPR006194">
    <property type="entry name" value="Gly-tRNA-synth_heterodimer"/>
</dbReference>
<evidence type="ECO:0000256" key="5">
    <source>
        <dbReference type="ARBA" id="ARBA00022741"/>
    </source>
</evidence>
<dbReference type="PANTHER" id="PTHR30075:SF2">
    <property type="entry name" value="GLYCINE--TRNA LIGASE, CHLOROPLASTIC_MITOCHONDRIAL 2"/>
    <property type="match status" value="1"/>
</dbReference>
<dbReference type="InterPro" id="IPR008909">
    <property type="entry name" value="DALR_anticod-bd"/>
</dbReference>
<dbReference type="PROSITE" id="PS50861">
    <property type="entry name" value="AA_TRNA_LIGASE_II_GLYAB"/>
    <property type="match status" value="1"/>
</dbReference>
<dbReference type="GO" id="GO:0006426">
    <property type="term" value="P:glycyl-tRNA aminoacylation"/>
    <property type="evidence" value="ECO:0007669"/>
    <property type="project" value="UniProtKB-UniRule"/>
</dbReference>
<keyword evidence="7 10" id="KW-0648">Protein biosynthesis</keyword>
<dbReference type="GO" id="GO:0004814">
    <property type="term" value="F:arginine-tRNA ligase activity"/>
    <property type="evidence" value="ECO:0007669"/>
    <property type="project" value="InterPro"/>
</dbReference>
<dbReference type="HAMAP" id="MF_00255">
    <property type="entry name" value="Gly_tRNA_synth_beta"/>
    <property type="match status" value="1"/>
</dbReference>
<dbReference type="GO" id="GO:0005829">
    <property type="term" value="C:cytosol"/>
    <property type="evidence" value="ECO:0007669"/>
    <property type="project" value="TreeGrafter"/>
</dbReference>
<accession>A0A235BR75</accession>
<evidence type="ECO:0000256" key="10">
    <source>
        <dbReference type="HAMAP-Rule" id="MF_00255"/>
    </source>
</evidence>
<proteinExistence type="inferred from homology"/>
<evidence type="ECO:0000313" key="13">
    <source>
        <dbReference type="Proteomes" id="UP000215215"/>
    </source>
</evidence>
<comment type="similarity">
    <text evidence="2 10">Belongs to the class-II aminoacyl-tRNA synthetase family.</text>
</comment>
<dbReference type="GO" id="GO:0006420">
    <property type="term" value="P:arginyl-tRNA aminoacylation"/>
    <property type="evidence" value="ECO:0007669"/>
    <property type="project" value="InterPro"/>
</dbReference>
<dbReference type="NCBIfam" id="TIGR00211">
    <property type="entry name" value="glyS"/>
    <property type="match status" value="1"/>
</dbReference>
<dbReference type="GO" id="GO:0005524">
    <property type="term" value="F:ATP binding"/>
    <property type="evidence" value="ECO:0007669"/>
    <property type="project" value="UniProtKB-UniRule"/>
</dbReference>
<comment type="subunit">
    <text evidence="10">Tetramer of two alpha and two beta subunits.</text>
</comment>
<dbReference type="EC" id="6.1.1.14" evidence="10"/>
<dbReference type="Proteomes" id="UP000215215">
    <property type="component" value="Unassembled WGS sequence"/>
</dbReference>
<comment type="caution">
    <text evidence="12">The sequence shown here is derived from an EMBL/GenBank/DDBJ whole genome shotgun (WGS) entry which is preliminary data.</text>
</comment>
<evidence type="ECO:0000256" key="9">
    <source>
        <dbReference type="ARBA" id="ARBA00047937"/>
    </source>
</evidence>
<feature type="domain" description="DALR anticodon binding" evidence="11">
    <location>
        <begin position="571"/>
        <end position="667"/>
    </location>
</feature>
<evidence type="ECO:0000256" key="6">
    <source>
        <dbReference type="ARBA" id="ARBA00022840"/>
    </source>
</evidence>
<evidence type="ECO:0000256" key="8">
    <source>
        <dbReference type="ARBA" id="ARBA00023146"/>
    </source>
</evidence>
<keyword evidence="3 10" id="KW-0963">Cytoplasm</keyword>
<evidence type="ECO:0000313" key="12">
    <source>
        <dbReference type="EMBL" id="OYD14519.1"/>
    </source>
</evidence>
<dbReference type="PRINTS" id="PR01045">
    <property type="entry name" value="TRNASYNTHGB"/>
</dbReference>
<gene>
    <name evidence="10" type="primary">glyS</name>
    <name evidence="12" type="ORF">CH333_07790</name>
</gene>
<dbReference type="Pfam" id="PF05746">
    <property type="entry name" value="DALR_1"/>
    <property type="match status" value="1"/>
</dbReference>
<keyword evidence="4 10" id="KW-0436">Ligase</keyword>
<evidence type="ECO:0000256" key="2">
    <source>
        <dbReference type="ARBA" id="ARBA00008226"/>
    </source>
</evidence>
<evidence type="ECO:0000256" key="3">
    <source>
        <dbReference type="ARBA" id="ARBA00022490"/>
    </source>
</evidence>
<keyword evidence="6 10" id="KW-0067">ATP-binding</keyword>
<sequence>MTKDFLLEIGTEEIPASYLEPGLNSLEELLTGCLRDSLIHFGNTKKFYTPRRLAILIRDVSLYGEDIVTVITGPPKEIAFEDDKPTSQLVGFVRAHGVSPEKVKIIKKGKKEVIGIEKREKGCDALDILRDSIPSILGGIEFPRTMRWESSGVRFARPIRWIVCLFGKKMVKFQLAGVVSGRRSCMLRGEKNTTIDEPSNYGKLLQENLIIADPLKRKEKIESQIKKIAEEKDVEPIGDDELLLEVTNMVESPLAVIGEFDKSYLSLPDDVLRAALKGHQRYFWTERSGEGTNYFISVANNPHGDVDAIRKGNEKVLQARLEDAEFYLREDMKVPLHKRVEDLKEMIYDRKLGSLYDKTKRLVELSSFLCKWVEGVDITSLRRAALLSKTDLTTNMIKDGKEFTKLEGIIGAEYAQRQGEDKKVVDAIGEHYLPRFANDELPETKEGRVLAIADKVDTLVGGYMVSGIPTSSKDPRGMKRDANGIVRVLLERSLSIPLEAMIRKSFSLYGKEYSAQVLDFIIQRCRQYLLDRGISYNVVMSISPREDILTMKMIADSIVDAGDIQDIVMVTKRMNNILKGVKVGEGVVEEYLKEPEEKKLFSEARVTGKNLERCIREKKFKDAIFLLRALVPHINKLFDKILIMARDQKIKNNRLALLSYVHSLFQEIADFKSYGIK</sequence>
<dbReference type="EMBL" id="NOZQ01000178">
    <property type="protein sequence ID" value="OYD14519.1"/>
    <property type="molecule type" value="Genomic_DNA"/>
</dbReference>
<keyword evidence="8 10" id="KW-0030">Aminoacyl-tRNA synthetase</keyword>
<dbReference type="Pfam" id="PF02092">
    <property type="entry name" value="tRNA_synt_2f"/>
    <property type="match status" value="1"/>
</dbReference>
<dbReference type="InterPro" id="IPR015944">
    <property type="entry name" value="Gly-tRNA-synth_bsu"/>
</dbReference>
<keyword evidence="5 10" id="KW-0547">Nucleotide-binding</keyword>
<dbReference type="AlphaFoldDB" id="A0A235BR75"/>
<evidence type="ECO:0000259" key="11">
    <source>
        <dbReference type="Pfam" id="PF05746"/>
    </source>
</evidence>
<comment type="catalytic activity">
    <reaction evidence="9 10">
        <text>tRNA(Gly) + glycine + ATP = glycyl-tRNA(Gly) + AMP + diphosphate</text>
        <dbReference type="Rhea" id="RHEA:16013"/>
        <dbReference type="Rhea" id="RHEA-COMP:9664"/>
        <dbReference type="Rhea" id="RHEA-COMP:9683"/>
        <dbReference type="ChEBI" id="CHEBI:30616"/>
        <dbReference type="ChEBI" id="CHEBI:33019"/>
        <dbReference type="ChEBI" id="CHEBI:57305"/>
        <dbReference type="ChEBI" id="CHEBI:78442"/>
        <dbReference type="ChEBI" id="CHEBI:78522"/>
        <dbReference type="ChEBI" id="CHEBI:456215"/>
        <dbReference type="EC" id="6.1.1.14"/>
    </reaction>
</comment>
<dbReference type="PANTHER" id="PTHR30075">
    <property type="entry name" value="GLYCYL-TRNA SYNTHETASE"/>
    <property type="match status" value="1"/>
</dbReference>
<protein>
    <recommendedName>
        <fullName evidence="10">Glycine--tRNA ligase beta subunit</fullName>
        <ecNumber evidence="10">6.1.1.14</ecNumber>
    </recommendedName>
    <alternativeName>
        <fullName evidence="10">Glycyl-tRNA synthetase beta subunit</fullName>
        <shortName evidence="10">GlyRS</shortName>
    </alternativeName>
</protein>
<reference evidence="12 13" key="1">
    <citation type="submission" date="2017-07" db="EMBL/GenBank/DDBJ databases">
        <title>Recovery of genomes from metagenomes via a dereplication, aggregation, and scoring strategy.</title>
        <authorList>
            <person name="Sieber C.M."/>
            <person name="Probst A.J."/>
            <person name="Sharrar A."/>
            <person name="Thomas B.C."/>
            <person name="Hess M."/>
            <person name="Tringe S.G."/>
            <person name="Banfield J.F."/>
        </authorList>
    </citation>
    <scope>NUCLEOTIDE SEQUENCE [LARGE SCALE GENOMIC DNA]</scope>
    <source>
        <strain evidence="12">JGI_Cruoil_03_44_89</strain>
    </source>
</reference>
<organism evidence="12 13">
    <name type="scientific">candidate division WOR-3 bacterium JGI_Cruoil_03_44_89</name>
    <dbReference type="NCBI Taxonomy" id="1973748"/>
    <lineage>
        <taxon>Bacteria</taxon>
        <taxon>Bacteria division WOR-3</taxon>
    </lineage>
</organism>
<dbReference type="SUPFAM" id="SSF109604">
    <property type="entry name" value="HD-domain/PDEase-like"/>
    <property type="match status" value="1"/>
</dbReference>
<dbReference type="GO" id="GO:0004820">
    <property type="term" value="F:glycine-tRNA ligase activity"/>
    <property type="evidence" value="ECO:0007669"/>
    <property type="project" value="UniProtKB-UniRule"/>
</dbReference>
<evidence type="ECO:0000256" key="7">
    <source>
        <dbReference type="ARBA" id="ARBA00022917"/>
    </source>
</evidence>
<name>A0A235BR75_UNCW3</name>
<evidence type="ECO:0000256" key="1">
    <source>
        <dbReference type="ARBA" id="ARBA00004496"/>
    </source>
</evidence>